<dbReference type="EMBL" id="AGQV01000015">
    <property type="protein sequence ID" value="EHH66954.1"/>
    <property type="molecule type" value="Genomic_DNA"/>
</dbReference>
<dbReference type="Proteomes" id="UP000004949">
    <property type="component" value="Unassembled WGS sequence"/>
</dbReference>
<name>G6XMQ5_9PROT</name>
<feature type="region of interest" description="Disordered" evidence="1">
    <location>
        <begin position="174"/>
        <end position="221"/>
    </location>
</feature>
<comment type="caution">
    <text evidence="2">The sequence shown here is derived from an EMBL/GenBank/DDBJ whole genome shotgun (WGS) entry which is preliminary data.</text>
</comment>
<gene>
    <name evidence="2" type="ORF">GMO_27730</name>
</gene>
<reference evidence="2 3" key="1">
    <citation type="submission" date="2011-10" db="EMBL/GenBank/DDBJ databases">
        <title>Genome sequence of Gluconobacter morbifer G707, isolated from Drosophila gut.</title>
        <authorList>
            <person name="Lee W.-J."/>
            <person name="Kim E.-K."/>
        </authorList>
    </citation>
    <scope>NUCLEOTIDE SEQUENCE [LARGE SCALE GENOMIC DNA]</scope>
    <source>
        <strain evidence="2 3">G707</strain>
    </source>
</reference>
<organism evidence="2 3">
    <name type="scientific">Gluconobacter morbifer G707</name>
    <dbReference type="NCBI Taxonomy" id="1088869"/>
    <lineage>
        <taxon>Bacteria</taxon>
        <taxon>Pseudomonadati</taxon>
        <taxon>Pseudomonadota</taxon>
        <taxon>Alphaproteobacteria</taxon>
        <taxon>Acetobacterales</taxon>
        <taxon>Acetobacteraceae</taxon>
        <taxon>Gluconobacter</taxon>
    </lineage>
</organism>
<evidence type="ECO:0000313" key="3">
    <source>
        <dbReference type="Proteomes" id="UP000004949"/>
    </source>
</evidence>
<accession>G6XMQ5</accession>
<protein>
    <submittedName>
        <fullName evidence="2">Uncharacterized protein</fullName>
    </submittedName>
</protein>
<proteinExistence type="predicted"/>
<evidence type="ECO:0000256" key="1">
    <source>
        <dbReference type="SAM" id="MobiDB-lite"/>
    </source>
</evidence>
<sequence length="221" mass="22869">MPGRNVMTVSTNYGIILFPTVKTPAAIPETDIQAAKVGETGSPLPASGGNDILDIRGSVEGTATWTVACTFYGPALSGRVIETRRTVTRQAALSGSLGTTATQNGHASHPSAVQGLARYLQDRVMTRLQAGAAAFSASAIAALQAQALQPTHALQDSPSSSEPASVMNETMRAQMSVQVSVQTRESSSSCPNVQISPEGSGSETGTISTGTETRTLLTDQF</sequence>
<feature type="compositionally biased region" description="Polar residues" evidence="1">
    <location>
        <begin position="174"/>
        <end position="197"/>
    </location>
</feature>
<dbReference type="AlphaFoldDB" id="G6XMQ5"/>
<dbReference type="PATRIC" id="fig|1088869.3.peg.2766"/>
<dbReference type="STRING" id="1088869.GMO_27730"/>
<keyword evidence="3" id="KW-1185">Reference proteome</keyword>
<evidence type="ECO:0000313" key="2">
    <source>
        <dbReference type="EMBL" id="EHH66954.1"/>
    </source>
</evidence>
<feature type="compositionally biased region" description="Low complexity" evidence="1">
    <location>
        <begin position="198"/>
        <end position="221"/>
    </location>
</feature>